<dbReference type="RefSeq" id="WP_058734366.1">
    <property type="nucleotide sequence ID" value="NZ_LDTD01000122.1"/>
</dbReference>
<feature type="domain" description="VOC" evidence="1">
    <location>
        <begin position="10"/>
        <end position="124"/>
    </location>
</feature>
<dbReference type="InterPro" id="IPR004360">
    <property type="entry name" value="Glyas_Fos-R_dOase_dom"/>
</dbReference>
<evidence type="ECO:0000313" key="5">
    <source>
        <dbReference type="Proteomes" id="UP000074072"/>
    </source>
</evidence>
<dbReference type="PROSITE" id="PS51819">
    <property type="entry name" value="VOC"/>
    <property type="match status" value="1"/>
</dbReference>
<dbReference type="STRING" id="33051.SB4_14995"/>
<accession>A0A147INA3</accession>
<evidence type="ECO:0000259" key="1">
    <source>
        <dbReference type="PROSITE" id="PS51819"/>
    </source>
</evidence>
<gene>
    <name evidence="2" type="ORF">NS319_15220</name>
    <name evidence="3" type="ORF">SB4_14995</name>
</gene>
<dbReference type="OrthoDB" id="9806868at2"/>
<dbReference type="Pfam" id="PF00903">
    <property type="entry name" value="Glyoxalase"/>
    <property type="match status" value="1"/>
</dbReference>
<sequence length="135" mass="14846">MADLPLADIRFGRAAPGIGVRDIGVARDFYTRVLGFRCVFENGDPVGFLVLKKDGAEIHLSRKADHRPSTVNVMHLFVSDAAALYVHCEAQGVRIIKRLADKDYGQRAFVLADPDGNRIDIGERREGRPDSAAGR</sequence>
<dbReference type="EMBL" id="LDTE01000104">
    <property type="protein sequence ID" value="KTT96651.1"/>
    <property type="molecule type" value="Genomic_DNA"/>
</dbReference>
<dbReference type="Proteomes" id="UP000072867">
    <property type="component" value="Unassembled WGS sequence"/>
</dbReference>
<protein>
    <submittedName>
        <fullName evidence="3">Glyoxalase</fullName>
    </submittedName>
</protein>
<evidence type="ECO:0000313" key="4">
    <source>
        <dbReference type="Proteomes" id="UP000072867"/>
    </source>
</evidence>
<evidence type="ECO:0000313" key="3">
    <source>
        <dbReference type="EMBL" id="KTT96651.1"/>
    </source>
</evidence>
<dbReference type="InterPro" id="IPR029068">
    <property type="entry name" value="Glyas_Bleomycin-R_OHBP_Dase"/>
</dbReference>
<dbReference type="SUPFAM" id="SSF54593">
    <property type="entry name" value="Glyoxalase/Bleomycin resistance protein/Dihydroxybiphenyl dioxygenase"/>
    <property type="match status" value="1"/>
</dbReference>
<reference evidence="4 5" key="1">
    <citation type="journal article" date="2016" name="Front. Microbiol.">
        <title>Genomic Resource of Rice Seed Associated Bacteria.</title>
        <authorList>
            <person name="Midha S."/>
            <person name="Bansal K."/>
            <person name="Sharma S."/>
            <person name="Kumar N."/>
            <person name="Patil P.P."/>
            <person name="Chaudhry V."/>
            <person name="Patil P.B."/>
        </authorList>
    </citation>
    <scope>NUCLEOTIDE SEQUENCE [LARGE SCALE GENOMIC DNA]</scope>
    <source>
        <strain evidence="2 4">NS319</strain>
        <strain evidence="3 5">SB4</strain>
    </source>
</reference>
<organism evidence="3 5">
    <name type="scientific">Sphingomonas sanguinis</name>
    <dbReference type="NCBI Taxonomy" id="33051"/>
    <lineage>
        <taxon>Bacteria</taxon>
        <taxon>Pseudomonadati</taxon>
        <taxon>Pseudomonadota</taxon>
        <taxon>Alphaproteobacteria</taxon>
        <taxon>Sphingomonadales</taxon>
        <taxon>Sphingomonadaceae</taxon>
        <taxon>Sphingomonas</taxon>
    </lineage>
</organism>
<comment type="caution">
    <text evidence="3">The sequence shown here is derived from an EMBL/GenBank/DDBJ whole genome shotgun (WGS) entry which is preliminary data.</text>
</comment>
<dbReference type="InterPro" id="IPR037523">
    <property type="entry name" value="VOC_core"/>
</dbReference>
<name>A0A147INA3_9SPHN</name>
<dbReference type="Gene3D" id="3.10.180.10">
    <property type="entry name" value="2,3-Dihydroxybiphenyl 1,2-Dioxygenase, domain 1"/>
    <property type="match status" value="1"/>
</dbReference>
<dbReference type="Proteomes" id="UP000074072">
    <property type="component" value="Unassembled WGS sequence"/>
</dbReference>
<evidence type="ECO:0000313" key="2">
    <source>
        <dbReference type="EMBL" id="KTT68167.1"/>
    </source>
</evidence>
<proteinExistence type="predicted"/>
<dbReference type="PATRIC" id="fig|33051.3.peg.501"/>
<dbReference type="EMBL" id="LDTD01000122">
    <property type="protein sequence ID" value="KTT68167.1"/>
    <property type="molecule type" value="Genomic_DNA"/>
</dbReference>
<dbReference type="AlphaFoldDB" id="A0A147INA3"/>